<evidence type="ECO:0000256" key="7">
    <source>
        <dbReference type="SAM" id="MobiDB-lite"/>
    </source>
</evidence>
<dbReference type="RefSeq" id="XP_056697275.1">
    <property type="nucleotide sequence ID" value="XM_056841297.1"/>
</dbReference>
<feature type="compositionally biased region" description="Low complexity" evidence="7">
    <location>
        <begin position="714"/>
        <end position="734"/>
    </location>
</feature>
<evidence type="ECO:0000256" key="4">
    <source>
        <dbReference type="ARBA" id="ARBA00022798"/>
    </source>
</evidence>
<keyword evidence="3 8" id="KW-0732">Signal</keyword>
<evidence type="ECO:0000256" key="5">
    <source>
        <dbReference type="ARBA" id="ARBA00022801"/>
    </source>
</evidence>
<evidence type="ECO:0000256" key="2">
    <source>
        <dbReference type="ARBA" id="ARBA00012247"/>
    </source>
</evidence>
<dbReference type="Pfam" id="PF03009">
    <property type="entry name" value="GDPD"/>
    <property type="match status" value="1"/>
</dbReference>
<dbReference type="InterPro" id="IPR017946">
    <property type="entry name" value="PLC-like_Pdiesterase_TIM-brl"/>
</dbReference>
<evidence type="ECO:0000313" key="10">
    <source>
        <dbReference type="Proteomes" id="UP000813463"/>
    </source>
</evidence>
<dbReference type="InterPro" id="IPR030395">
    <property type="entry name" value="GP_PDE_dom"/>
</dbReference>
<comment type="catalytic activity">
    <reaction evidence="6">
        <text>a sn-glycero-3-phosphodiester + H2O = an alcohol + sn-glycerol 3-phosphate + H(+)</text>
        <dbReference type="Rhea" id="RHEA:12969"/>
        <dbReference type="ChEBI" id="CHEBI:15377"/>
        <dbReference type="ChEBI" id="CHEBI:15378"/>
        <dbReference type="ChEBI" id="CHEBI:30879"/>
        <dbReference type="ChEBI" id="CHEBI:57597"/>
        <dbReference type="ChEBI" id="CHEBI:83408"/>
        <dbReference type="EC" id="3.1.4.46"/>
    </reaction>
</comment>
<dbReference type="RefSeq" id="XP_056697276.1">
    <property type="nucleotide sequence ID" value="XM_056841298.1"/>
</dbReference>
<evidence type="ECO:0000313" key="11">
    <source>
        <dbReference type="RefSeq" id="XP_056697275.1"/>
    </source>
</evidence>
<evidence type="ECO:0000313" key="12">
    <source>
        <dbReference type="RefSeq" id="XP_056697276.1"/>
    </source>
</evidence>
<evidence type="ECO:0000259" key="9">
    <source>
        <dbReference type="PROSITE" id="PS51704"/>
    </source>
</evidence>
<keyword evidence="4" id="KW-0319">Glycerol metabolism</keyword>
<dbReference type="GeneID" id="110774673"/>
<feature type="signal peptide" evidence="8">
    <location>
        <begin position="1"/>
        <end position="25"/>
    </location>
</feature>
<keyword evidence="5" id="KW-0378">Hydrolase</keyword>
<dbReference type="SUPFAM" id="SSF51695">
    <property type="entry name" value="PLC-like phosphodiesterases"/>
    <property type="match status" value="2"/>
</dbReference>
<feature type="region of interest" description="Disordered" evidence="7">
    <location>
        <begin position="711"/>
        <end position="734"/>
    </location>
</feature>
<gene>
    <name evidence="11 12" type="primary">LOC110774673</name>
</gene>
<organism evidence="10 11">
    <name type="scientific">Spinacia oleracea</name>
    <name type="common">Spinach</name>
    <dbReference type="NCBI Taxonomy" id="3562"/>
    <lineage>
        <taxon>Eukaryota</taxon>
        <taxon>Viridiplantae</taxon>
        <taxon>Streptophyta</taxon>
        <taxon>Embryophyta</taxon>
        <taxon>Tracheophyta</taxon>
        <taxon>Spermatophyta</taxon>
        <taxon>Magnoliopsida</taxon>
        <taxon>eudicotyledons</taxon>
        <taxon>Gunneridae</taxon>
        <taxon>Pentapetalae</taxon>
        <taxon>Caryophyllales</taxon>
        <taxon>Chenopodiaceae</taxon>
        <taxon>Chenopodioideae</taxon>
        <taxon>Anserineae</taxon>
        <taxon>Spinacia</taxon>
    </lineage>
</organism>
<feature type="chain" id="PRO_5045025182" description="glycerophosphodiester phosphodiesterase" evidence="8">
    <location>
        <begin position="26"/>
        <end position="757"/>
    </location>
</feature>
<name>A0ABM3RNT1_SPIOL</name>
<protein>
    <recommendedName>
        <fullName evidence="2">glycerophosphodiester phosphodiesterase</fullName>
        <ecNumber evidence="2">3.1.4.46</ecNumber>
    </recommendedName>
</protein>
<feature type="domain" description="GP-PDE" evidence="9">
    <location>
        <begin position="357"/>
        <end position="655"/>
    </location>
</feature>
<evidence type="ECO:0000256" key="6">
    <source>
        <dbReference type="ARBA" id="ARBA00047512"/>
    </source>
</evidence>
<dbReference type="Gene3D" id="3.20.20.190">
    <property type="entry name" value="Phosphatidylinositol (PI) phosphodiesterase"/>
    <property type="match status" value="2"/>
</dbReference>
<evidence type="ECO:0000256" key="8">
    <source>
        <dbReference type="SAM" id="SignalP"/>
    </source>
</evidence>
<proteinExistence type="inferred from homology"/>
<comment type="similarity">
    <text evidence="1">Belongs to the glycerophosphoryl diester phosphodiesterase family.</text>
</comment>
<dbReference type="Proteomes" id="UP000813463">
    <property type="component" value="Chromosome 4"/>
</dbReference>
<reference evidence="11 12" key="2">
    <citation type="submission" date="2025-05" db="UniProtKB">
        <authorList>
            <consortium name="RefSeq"/>
        </authorList>
    </citation>
    <scope>IDENTIFICATION</scope>
    <source>
        <tissue evidence="11 12">Leaf</tissue>
    </source>
</reference>
<reference evidence="10" key="1">
    <citation type="journal article" date="2021" name="Nat. Commun.">
        <title>Genomic analyses provide insights into spinach domestication and the genetic basis of agronomic traits.</title>
        <authorList>
            <person name="Cai X."/>
            <person name="Sun X."/>
            <person name="Xu C."/>
            <person name="Sun H."/>
            <person name="Wang X."/>
            <person name="Ge C."/>
            <person name="Zhang Z."/>
            <person name="Wang Q."/>
            <person name="Fei Z."/>
            <person name="Jiao C."/>
            <person name="Wang Q."/>
        </authorList>
    </citation>
    <scope>NUCLEOTIDE SEQUENCE [LARGE SCALE GENOMIC DNA]</scope>
    <source>
        <strain evidence="10">cv. Varoflay</strain>
    </source>
</reference>
<dbReference type="PANTHER" id="PTHR43620">
    <property type="entry name" value="GLYCEROPHOSPHORYL DIESTER PHOSPHODIESTERASE"/>
    <property type="match status" value="1"/>
</dbReference>
<dbReference type="EC" id="3.1.4.46" evidence="2"/>
<sequence>MFSRKKIQVLGGLILVLQLFVFTSAQRRSSNPEWLTLDGSPPLVIARGGFSGLFPDSSATAYQFAVGVSVPDLVVWCDVQLSRDGIGICFPNIKLDNSSAIQNVFPNASNSYDVNGVPTNGYFSIDFTFEELSTVPLTQGIYTRSPAFDGAFPIQSVEEVFIQSEPAGFWLNVQHDEFYSQHNLSMRSFILNASQNISISHISSPEVNFLRGLGRPLASTRTKLVLRFLDEDAIEPSTNQTYGSLLTNLSMITTFASGILVPKAYIWPLDATSYLLPHTSLVEDAHRVGLEVFAADFANDVSIAYNYSYNPVAEYGFFIDNGDFSVDGVLSDFPITPSEARDCFAHLGSNASAQAKPLVISHDGASGDFPGCTDEAYAHAIRDGADVIDCPVQMSNDGVPFCLSSVNLLNNTLATQFRTLMSTVDEIQPAPGLFTFSLSWTDIQGLTPVISSPYSDSLLLRNPKFRTAGRIVSLADFLNLAKNSSSLSGVLIKIENAQYLAVNQGMSITDAVSDALDEAGYNSSTATKVMIQSTSSSVLKAMRRDNYELVYEVDETISGALNDTIADIQTFADSVVVDRMSVLPFKAGFLQNMTDVVSQFQAFNLSVYVQVLMNEFSSIPFDAFSDPIVQINTFVNAANVDGVITDFPKTAAAYKRNLCLKMDETPAYMMPAQPGALMSLVGPAPGPTAGPAPAAAPTPLLTVEDVAEPPLPAVVPSSASSPPEATPTSRPTNGQQQVAVSGLLSLLALIVAAALLF</sequence>
<dbReference type="PROSITE" id="PS51704">
    <property type="entry name" value="GP_PDE"/>
    <property type="match status" value="2"/>
</dbReference>
<keyword evidence="10" id="KW-1185">Reference proteome</keyword>
<dbReference type="CDD" id="cd08603">
    <property type="entry name" value="GDPD_SHV3_repeat_1"/>
    <property type="match status" value="1"/>
</dbReference>
<feature type="domain" description="GP-PDE" evidence="9">
    <location>
        <begin position="42"/>
        <end position="341"/>
    </location>
</feature>
<dbReference type="PANTHER" id="PTHR43620:SF7">
    <property type="entry name" value="GLYCEROPHOSPHODIESTER PHOSPHODIESTERASE GDPD5-RELATED"/>
    <property type="match status" value="1"/>
</dbReference>
<accession>A0ABM3RNT1</accession>
<evidence type="ECO:0000256" key="3">
    <source>
        <dbReference type="ARBA" id="ARBA00022729"/>
    </source>
</evidence>
<evidence type="ECO:0000256" key="1">
    <source>
        <dbReference type="ARBA" id="ARBA00007277"/>
    </source>
</evidence>